<dbReference type="eggNOG" id="COG2265">
    <property type="taxonomic scope" value="Bacteria"/>
</dbReference>
<dbReference type="Pfam" id="PF18096">
    <property type="entry name" value="Thump_like"/>
    <property type="match status" value="1"/>
</dbReference>
<dbReference type="InterPro" id="IPR041497">
    <property type="entry name" value="Thump-like"/>
</dbReference>
<dbReference type="Gene3D" id="1.10.10.1110">
    <property type="entry name" value="Methyltransferase PG1098, N-terminal domain"/>
    <property type="match status" value="1"/>
</dbReference>
<evidence type="ECO:0000313" key="3">
    <source>
        <dbReference type="EMBL" id="CCH00814.1"/>
    </source>
</evidence>
<evidence type="ECO:0000259" key="1">
    <source>
        <dbReference type="Pfam" id="PF18096"/>
    </source>
</evidence>
<dbReference type="Gene3D" id="3.40.50.150">
    <property type="entry name" value="Vaccinia Virus protein VP39"/>
    <property type="match status" value="1"/>
</dbReference>
<feature type="domain" description="PG-1098 ferredoxin-like" evidence="2">
    <location>
        <begin position="284"/>
        <end position="327"/>
    </location>
</feature>
<dbReference type="HOGENOM" id="CLU_038123_0_0_10"/>
<sequence length="401" mass="43311">MVQHLTDAERAAITTHLTQDVRALALQLTKRTDIDGLVVVAQIQARQKARTKLPGWYANPALIFPPPLSVEQASSEATAAYKASLVGGGTLLDLTGGMGVDTAAFAARVARVTYLEQQPAVAAATAYNLLQLGLANVETQVGDGLAYLGNVPEPVDWLYLDPARRDERGGRVVGLADCEPDVLTYLPLVLAKGRNVLIKTSPLLDIEATLRQLPTCRAVHVVAVQGEVKELLFVLGQTERPASAVQLVAVDLRHDGPVTFAFERADETRATVALTEWATGLPTYLYEPNAAVLKAGAFRLVGERFGLAKVAPHSHLYTGNRLVEGFPGRAFHIDALCKADRKTLLAHVPGGQANLTVRNFPQTVDLLRKQLSLREGGDVYVFATTLPNNDKRLIITRKALL</sequence>
<accession>I0K9L1</accession>
<dbReference type="KEGG" id="fae:FAES_2805"/>
<gene>
    <name evidence="3" type="ORF">FAES_2805</name>
</gene>
<dbReference type="PATRIC" id="fig|1166018.3.peg.4574"/>
<dbReference type="OrthoDB" id="1000417at2"/>
<proteinExistence type="predicted"/>
<protein>
    <submittedName>
        <fullName evidence="3">Uncharacterized protein</fullName>
    </submittedName>
</protein>
<dbReference type="InterPro" id="IPR054168">
    <property type="entry name" value="PG_1098_Fer"/>
</dbReference>
<name>I0K9L1_9BACT</name>
<evidence type="ECO:0000259" key="2">
    <source>
        <dbReference type="Pfam" id="PF22013"/>
    </source>
</evidence>
<dbReference type="EMBL" id="HE796683">
    <property type="protein sequence ID" value="CCH00814.1"/>
    <property type="molecule type" value="Genomic_DNA"/>
</dbReference>
<dbReference type="InterPro" id="IPR029063">
    <property type="entry name" value="SAM-dependent_MTases_sf"/>
</dbReference>
<dbReference type="RefSeq" id="WP_015331913.1">
    <property type="nucleotide sequence ID" value="NC_020054.1"/>
</dbReference>
<dbReference type="AlphaFoldDB" id="I0K9L1"/>
<dbReference type="STRING" id="1166018.FAES_2805"/>
<evidence type="ECO:0000313" key="4">
    <source>
        <dbReference type="Proteomes" id="UP000011058"/>
    </source>
</evidence>
<keyword evidence="4" id="KW-1185">Reference proteome</keyword>
<dbReference type="SUPFAM" id="SSF53335">
    <property type="entry name" value="S-adenosyl-L-methionine-dependent methyltransferases"/>
    <property type="match status" value="1"/>
</dbReference>
<feature type="domain" description="THUMP-like" evidence="1">
    <location>
        <begin position="328"/>
        <end position="398"/>
    </location>
</feature>
<dbReference type="Proteomes" id="UP000011058">
    <property type="component" value="Chromosome"/>
</dbReference>
<organism evidence="3 4">
    <name type="scientific">Fibrella aestuarina BUZ 2</name>
    <dbReference type="NCBI Taxonomy" id="1166018"/>
    <lineage>
        <taxon>Bacteria</taxon>
        <taxon>Pseudomonadati</taxon>
        <taxon>Bacteroidota</taxon>
        <taxon>Cytophagia</taxon>
        <taxon>Cytophagales</taxon>
        <taxon>Spirosomataceae</taxon>
        <taxon>Fibrella</taxon>
    </lineage>
</organism>
<dbReference type="Pfam" id="PF22013">
    <property type="entry name" value="PG_1098_Fer"/>
    <property type="match status" value="1"/>
</dbReference>
<reference evidence="3 4" key="1">
    <citation type="journal article" date="2012" name="J. Bacteriol.">
        <title>Genome Sequence of Fibrella aestuarina BUZ 2T, a Filamentous Marine Bacterium.</title>
        <authorList>
            <person name="Filippini M."/>
            <person name="Qi W."/>
            <person name="Blom J."/>
            <person name="Goesmann A."/>
            <person name="Smits T.H."/>
            <person name="Bagheri H.C."/>
        </authorList>
    </citation>
    <scope>NUCLEOTIDE SEQUENCE [LARGE SCALE GENOMIC DNA]</scope>
    <source>
        <strain evidence="4">BUZ 2T</strain>
    </source>
</reference>